<evidence type="ECO:0000256" key="2">
    <source>
        <dbReference type="ARBA" id="ARBA00022517"/>
    </source>
</evidence>
<evidence type="ECO:0000256" key="5">
    <source>
        <dbReference type="HAMAP-Rule" id="MF_00765"/>
    </source>
</evidence>
<dbReference type="NCBIfam" id="NF003593">
    <property type="entry name" value="PRK05255.1-1"/>
    <property type="match status" value="1"/>
</dbReference>
<sequence length="169" mass="19965">MTKEHEDEFFDEDLKSKTEIKQEKLALQDLGRRLTALPKKQRNELPVDEDVQEAFELADRIRNKHEAYKRHMQYLGKLLREADIDAINAKLDFFANKHQQENLEFAKLEKTRDQLVTGNNDDIEALLAEHPGLERQKLRQLVRQAAKEHKVEKPGKQYKALFQYLKENV</sequence>
<proteinExistence type="inferred from homology"/>
<evidence type="ECO:0000256" key="3">
    <source>
        <dbReference type="ARBA" id="ARBA00022730"/>
    </source>
</evidence>
<comment type="function">
    <text evidence="5">Member of a network of 50S ribosomal subunit biogenesis factors which assembles along the 30S-50S interface, preventing incorrect 23S rRNA structures from forming. Promotes peptidyl transferase center (PTC) maturation.</text>
</comment>
<protein>
    <recommendedName>
        <fullName evidence="5">Dual-action ribosomal maturation protein DarP</fullName>
    </recommendedName>
    <alternativeName>
        <fullName evidence="5">Large ribosomal subunit assembly factor DarP</fullName>
    </alternativeName>
</protein>
<dbReference type="Pfam" id="PF04751">
    <property type="entry name" value="DarP"/>
    <property type="match status" value="1"/>
</dbReference>
<keyword evidence="3 5" id="KW-0699">rRNA-binding</keyword>
<dbReference type="PIRSF" id="PIRSF016183">
    <property type="entry name" value="UCP016183"/>
    <property type="match status" value="1"/>
</dbReference>
<dbReference type="RefSeq" id="WP_284295950.1">
    <property type="nucleotide sequence ID" value="NZ_BSSV01000001.1"/>
</dbReference>
<evidence type="ECO:0000256" key="4">
    <source>
        <dbReference type="ARBA" id="ARBA00022884"/>
    </source>
</evidence>
<dbReference type="InterPro" id="IPR006839">
    <property type="entry name" value="DarP"/>
</dbReference>
<accession>A0ABQ6H8C5</accession>
<comment type="similarity">
    <text evidence="5">Belongs to the DarP family.</text>
</comment>
<evidence type="ECO:0000256" key="1">
    <source>
        <dbReference type="ARBA" id="ARBA00022490"/>
    </source>
</evidence>
<dbReference type="SUPFAM" id="SSF158710">
    <property type="entry name" value="PSPTO4464-like"/>
    <property type="match status" value="1"/>
</dbReference>
<evidence type="ECO:0000313" key="6">
    <source>
        <dbReference type="EMBL" id="GLX84390.1"/>
    </source>
</evidence>
<dbReference type="Gene3D" id="1.10.60.30">
    <property type="entry name" value="PSPTO4464-like domains"/>
    <property type="match status" value="2"/>
</dbReference>
<comment type="caution">
    <text evidence="6">The sequence shown here is derived from an EMBL/GenBank/DDBJ whole genome shotgun (WGS) entry which is preliminary data.</text>
</comment>
<dbReference type="Proteomes" id="UP001157134">
    <property type="component" value="Unassembled WGS sequence"/>
</dbReference>
<dbReference type="InterPro" id="IPR023153">
    <property type="entry name" value="DarP_sf"/>
</dbReference>
<keyword evidence="4 5" id="KW-0694">RNA-binding</keyword>
<gene>
    <name evidence="5" type="primary">darP</name>
    <name evidence="6" type="ORF">tloyanaT_06420</name>
</gene>
<comment type="subcellular location">
    <subcellularLocation>
        <location evidence="5">Cytoplasm</location>
    </subcellularLocation>
    <text evidence="5">Associates with late stage pre-50S ribosomal subunits.</text>
</comment>
<organism evidence="6 7">
    <name type="scientific">Thalassotalea loyana</name>
    <dbReference type="NCBI Taxonomy" id="280483"/>
    <lineage>
        <taxon>Bacteria</taxon>
        <taxon>Pseudomonadati</taxon>
        <taxon>Pseudomonadota</taxon>
        <taxon>Gammaproteobacteria</taxon>
        <taxon>Alteromonadales</taxon>
        <taxon>Colwelliaceae</taxon>
        <taxon>Thalassotalea</taxon>
    </lineage>
</organism>
<dbReference type="HAMAP" id="MF_00765">
    <property type="entry name" value="DarP"/>
    <property type="match status" value="1"/>
</dbReference>
<keyword evidence="7" id="KW-1185">Reference proteome</keyword>
<dbReference type="PANTHER" id="PTHR38101:SF1">
    <property type="entry name" value="UPF0307 PROTEIN YJGA"/>
    <property type="match status" value="1"/>
</dbReference>
<dbReference type="PANTHER" id="PTHR38101">
    <property type="entry name" value="UPF0307 PROTEIN YJGA"/>
    <property type="match status" value="1"/>
</dbReference>
<evidence type="ECO:0000313" key="7">
    <source>
        <dbReference type="Proteomes" id="UP001157134"/>
    </source>
</evidence>
<keyword evidence="2 5" id="KW-0690">Ribosome biogenesis</keyword>
<dbReference type="EMBL" id="BSSV01000001">
    <property type="protein sequence ID" value="GLX84390.1"/>
    <property type="molecule type" value="Genomic_DNA"/>
</dbReference>
<name>A0ABQ6H8C5_9GAMM</name>
<reference evidence="6 7" key="1">
    <citation type="submission" date="2023-03" db="EMBL/GenBank/DDBJ databases">
        <title>Thalassotalea loyana LMG 22536T draft genome sequence.</title>
        <authorList>
            <person name="Sawabe T."/>
        </authorList>
    </citation>
    <scope>NUCLEOTIDE SEQUENCE [LARGE SCALE GENOMIC DNA]</scope>
    <source>
        <strain evidence="6 7">LMG 22536</strain>
    </source>
</reference>
<dbReference type="CDD" id="cd16331">
    <property type="entry name" value="YjgA-like"/>
    <property type="match status" value="1"/>
</dbReference>
<keyword evidence="1 5" id="KW-0963">Cytoplasm</keyword>